<feature type="transmembrane region" description="Helical" evidence="10">
    <location>
        <begin position="286"/>
        <end position="304"/>
    </location>
</feature>
<evidence type="ECO:0000256" key="3">
    <source>
        <dbReference type="ARBA" id="ARBA00022106"/>
    </source>
</evidence>
<feature type="transmembrane region" description="Helical" evidence="10">
    <location>
        <begin position="133"/>
        <end position="151"/>
    </location>
</feature>
<sequence length="443" mass="48160">MKIKLSDHFSYGKLIKFTLPTIIMMIFTSIYGVVDGVFVSNFVGSDAFAAVNLIMPVVMILGSVGFMIGTGGSAIVSKTLGEGKKEKAREYFSMLIYLCIVSGVALSAIGIIFIRPIAAALGARGSIADDCVIYGRTLLVMLTALFLQNAFQSFLVVAEKPKLGLGVSLLAGFTNMFLDFLFIYVLKLGVFGAALATGISQIVGSIIPIIYFLSDKSDVLKLQKARFNKDIIIKTCINGSSEMVTNMSMSLVNMLYNMQLMKYIGTNGVVAYGIIMYVGFIFSGTYLGYAVGSAPVISYHYGSGNKKELKNLFRKSITLIIVASLVMTGLAEVLAKYLAGIFVSYDKELLELTTLAIRIYSVAYLFNGLNIFTSSFFTALNNGAVSAAVSFLRMFVFQIAMIMILPLILGINGIWMAVIAAELLALFVSLIFIIINRKKYGYV</sequence>
<dbReference type="PIRSF" id="PIRSF006603">
    <property type="entry name" value="DinF"/>
    <property type="match status" value="1"/>
</dbReference>
<comment type="similarity">
    <text evidence="2">Belongs to the multi antimicrobial extrusion (MATE) (TC 2.A.66.1) family. MepA subfamily.</text>
</comment>
<dbReference type="InterPro" id="IPR002528">
    <property type="entry name" value="MATE_fam"/>
</dbReference>
<keyword evidence="6 10" id="KW-0812">Transmembrane</keyword>
<dbReference type="Pfam" id="PF01554">
    <property type="entry name" value="MatE"/>
    <property type="match status" value="2"/>
</dbReference>
<reference evidence="11 12" key="1">
    <citation type="submission" date="2024-03" db="EMBL/GenBank/DDBJ databases">
        <title>Human intestinal bacterial collection.</title>
        <authorList>
            <person name="Pauvert C."/>
            <person name="Hitch T.C.A."/>
            <person name="Clavel T."/>
        </authorList>
    </citation>
    <scope>NUCLEOTIDE SEQUENCE [LARGE SCALE GENOMIC DNA]</scope>
    <source>
        <strain evidence="11 12">CLA-AA-H255</strain>
    </source>
</reference>
<evidence type="ECO:0000256" key="6">
    <source>
        <dbReference type="ARBA" id="ARBA00022692"/>
    </source>
</evidence>
<feature type="transmembrane region" description="Helical" evidence="10">
    <location>
        <begin position="316"/>
        <end position="339"/>
    </location>
</feature>
<proteinExistence type="inferred from homology"/>
<name>A0ABV1BUB0_9FIRM</name>
<keyword evidence="12" id="KW-1185">Reference proteome</keyword>
<keyword evidence="5" id="KW-1003">Cell membrane</keyword>
<feature type="transmembrane region" description="Helical" evidence="10">
    <location>
        <begin position="387"/>
        <end position="408"/>
    </location>
</feature>
<feature type="transmembrane region" description="Helical" evidence="10">
    <location>
        <begin position="91"/>
        <end position="113"/>
    </location>
</feature>
<protein>
    <recommendedName>
        <fullName evidence="3">Multidrug export protein MepA</fullName>
    </recommendedName>
</protein>
<feature type="transmembrane region" description="Helical" evidence="10">
    <location>
        <begin position="49"/>
        <end position="70"/>
    </location>
</feature>
<feature type="transmembrane region" description="Helical" evidence="10">
    <location>
        <begin position="359"/>
        <end position="380"/>
    </location>
</feature>
<dbReference type="InterPro" id="IPR045070">
    <property type="entry name" value="MATE_MepA-like"/>
</dbReference>
<feature type="transmembrane region" description="Helical" evidence="10">
    <location>
        <begin position="21"/>
        <end position="43"/>
    </location>
</feature>
<keyword evidence="9" id="KW-0046">Antibiotic resistance</keyword>
<comment type="subcellular location">
    <subcellularLocation>
        <location evidence="1">Cell membrane</location>
        <topology evidence="1">Multi-pass membrane protein</topology>
    </subcellularLocation>
</comment>
<dbReference type="RefSeq" id="WP_055306254.1">
    <property type="nucleotide sequence ID" value="NZ_DAWDOP010000018.1"/>
</dbReference>
<keyword evidence="4" id="KW-0813">Transport</keyword>
<dbReference type="PANTHER" id="PTHR43823">
    <property type="entry name" value="SPORULATION PROTEIN YKVU"/>
    <property type="match status" value="1"/>
</dbReference>
<dbReference type="InterPro" id="IPR051327">
    <property type="entry name" value="MATE_MepA_subfamily"/>
</dbReference>
<evidence type="ECO:0000256" key="5">
    <source>
        <dbReference type="ARBA" id="ARBA00022475"/>
    </source>
</evidence>
<feature type="transmembrane region" description="Helical" evidence="10">
    <location>
        <begin position="163"/>
        <end position="185"/>
    </location>
</feature>
<dbReference type="NCBIfam" id="TIGR00797">
    <property type="entry name" value="matE"/>
    <property type="match status" value="1"/>
</dbReference>
<dbReference type="CDD" id="cd13143">
    <property type="entry name" value="MATE_MepA_like"/>
    <property type="match status" value="1"/>
</dbReference>
<evidence type="ECO:0000256" key="8">
    <source>
        <dbReference type="ARBA" id="ARBA00023136"/>
    </source>
</evidence>
<dbReference type="EMBL" id="JBBMER010000003">
    <property type="protein sequence ID" value="MEQ2379319.1"/>
    <property type="molecule type" value="Genomic_DNA"/>
</dbReference>
<dbReference type="Proteomes" id="UP001442364">
    <property type="component" value="Unassembled WGS sequence"/>
</dbReference>
<evidence type="ECO:0000313" key="11">
    <source>
        <dbReference type="EMBL" id="MEQ2379319.1"/>
    </source>
</evidence>
<evidence type="ECO:0000313" key="12">
    <source>
        <dbReference type="Proteomes" id="UP001442364"/>
    </source>
</evidence>
<comment type="caution">
    <text evidence="11">The sequence shown here is derived from an EMBL/GenBank/DDBJ whole genome shotgun (WGS) entry which is preliminary data.</text>
</comment>
<feature type="transmembrane region" description="Helical" evidence="10">
    <location>
        <begin position="260"/>
        <end position="280"/>
    </location>
</feature>
<evidence type="ECO:0000256" key="7">
    <source>
        <dbReference type="ARBA" id="ARBA00022989"/>
    </source>
</evidence>
<accession>A0ABV1BUB0</accession>
<dbReference type="PANTHER" id="PTHR43823:SF3">
    <property type="entry name" value="MULTIDRUG EXPORT PROTEIN MEPA"/>
    <property type="match status" value="1"/>
</dbReference>
<evidence type="ECO:0000256" key="1">
    <source>
        <dbReference type="ARBA" id="ARBA00004651"/>
    </source>
</evidence>
<dbReference type="InterPro" id="IPR048279">
    <property type="entry name" value="MdtK-like"/>
</dbReference>
<evidence type="ECO:0000256" key="10">
    <source>
        <dbReference type="SAM" id="Phobius"/>
    </source>
</evidence>
<evidence type="ECO:0000256" key="9">
    <source>
        <dbReference type="ARBA" id="ARBA00023251"/>
    </source>
</evidence>
<feature type="transmembrane region" description="Helical" evidence="10">
    <location>
        <begin position="414"/>
        <end position="435"/>
    </location>
</feature>
<gene>
    <name evidence="11" type="ORF">WMO14_05430</name>
</gene>
<evidence type="ECO:0000256" key="4">
    <source>
        <dbReference type="ARBA" id="ARBA00022448"/>
    </source>
</evidence>
<keyword evidence="8 10" id="KW-0472">Membrane</keyword>
<feature type="transmembrane region" description="Helical" evidence="10">
    <location>
        <begin position="191"/>
        <end position="214"/>
    </location>
</feature>
<organism evidence="11 12">
    <name type="scientific">[Lactobacillus] rogosae</name>
    <dbReference type="NCBI Taxonomy" id="706562"/>
    <lineage>
        <taxon>Bacteria</taxon>
        <taxon>Bacillati</taxon>
        <taxon>Bacillota</taxon>
        <taxon>Clostridia</taxon>
        <taxon>Lachnospirales</taxon>
        <taxon>Lachnospiraceae</taxon>
        <taxon>Lachnospira</taxon>
    </lineage>
</organism>
<keyword evidence="7 10" id="KW-1133">Transmembrane helix</keyword>
<evidence type="ECO:0000256" key="2">
    <source>
        <dbReference type="ARBA" id="ARBA00008417"/>
    </source>
</evidence>